<gene>
    <name evidence="1" type="ORF">ISP06_00390</name>
</gene>
<dbReference type="GO" id="GO:0003676">
    <property type="term" value="F:nucleic acid binding"/>
    <property type="evidence" value="ECO:0007669"/>
    <property type="project" value="InterPro"/>
</dbReference>
<dbReference type="InterPro" id="IPR011856">
    <property type="entry name" value="tRNA_endonuc-like_dom_sf"/>
</dbReference>
<dbReference type="EMBL" id="JADIIL010000003">
    <property type="protein sequence ID" value="MBF4473917.1"/>
    <property type="molecule type" value="Genomic_DNA"/>
</dbReference>
<accession>A0A843AFI9</accession>
<evidence type="ECO:0000313" key="1">
    <source>
        <dbReference type="EMBL" id="MBF4473917.1"/>
    </source>
</evidence>
<organism evidence="1 2">
    <name type="scientific">Methanobacterium formicicum</name>
    <dbReference type="NCBI Taxonomy" id="2162"/>
    <lineage>
        <taxon>Archaea</taxon>
        <taxon>Methanobacteriati</taxon>
        <taxon>Methanobacteriota</taxon>
        <taxon>Methanomada group</taxon>
        <taxon>Methanobacteria</taxon>
        <taxon>Methanobacteriales</taxon>
        <taxon>Methanobacteriaceae</taxon>
        <taxon>Methanobacterium</taxon>
    </lineage>
</organism>
<dbReference type="Proteomes" id="UP000606900">
    <property type="component" value="Unassembled WGS sequence"/>
</dbReference>
<proteinExistence type="predicted"/>
<reference evidence="1" key="1">
    <citation type="submission" date="2020-10" db="EMBL/GenBank/DDBJ databases">
        <title>Dehalococcoides mccartyi of a TCE/Cr reducing biochatode.</title>
        <authorList>
            <person name="Matturro B."/>
        </authorList>
    </citation>
    <scope>NUCLEOTIDE SEQUENCE</scope>
    <source>
        <strain evidence="1">Bin2</strain>
    </source>
</reference>
<name>A0A843AFI9_METFO</name>
<protein>
    <submittedName>
        <fullName evidence="1">DUF91 domain-containing protein</fullName>
    </submittedName>
</protein>
<dbReference type="RefSeq" id="WP_276697818.1">
    <property type="nucleotide sequence ID" value="NZ_JADIIL010000003.1"/>
</dbReference>
<evidence type="ECO:0000313" key="2">
    <source>
        <dbReference type="Proteomes" id="UP000606900"/>
    </source>
</evidence>
<comment type="caution">
    <text evidence="1">The sequence shown here is derived from an EMBL/GenBank/DDBJ whole genome shotgun (WGS) entry which is preliminary data.</text>
</comment>
<dbReference type="Gene3D" id="3.40.1350.10">
    <property type="match status" value="1"/>
</dbReference>
<dbReference type="AlphaFoldDB" id="A0A843AFI9"/>
<sequence length="341" mass="40022">MYKVDIGNKKLIKLSKTNFSQLNLKERYDIEEWIEKTPEILGEELLIINKELILPSGIRLDLLAIDKKANLVVIELKKDDSGRNLEWQSIKYVSYCSNFLVEDIFKYFAEYLGSDEDDAQLIIEEFIDEEMDKLNENQRIILVSKEFHSDVVSAVLWLRDYKIDIECVRLIPYLDQDKELFITTDMIIPLPEAKDYIEKKEIKQKESKSYESSYSLEKTNYGLEEFDELEERLIKTLKRKSDLTPRFIAFLEIISSENRVFKRDEVKSRLFETGIGSDIGQTGRYLSNISQFLTKKSNPHLRQIIDFKIGGVAGETKDDYFVIEDYRDLLKNALEKVKNED</sequence>